<keyword evidence="2" id="KW-1185">Reference proteome</keyword>
<sequence>MAVTVRGMAWDHPRGVGALRAISEAFNASHPDIRVEWDARPLASFEDTPVAQLAQEYDLMAIDHPFIGDCAASGAVVPISALLSVDQLADRADDAVGASHQSYLWQGQQWGLGLDAAAHVAAYDALELASAEVPRCWADFADLSQRLGTSRIAVPANPTHMWGTLLSLCELVSGPQGDGGGPLTAVRHADGRPSWWSAGGIDPEVLAEALERLRELLSLCAPESLEMSPIDVLEAMSDPAKEDTRPGYAYSPYVFGYITYSRPADGRRQIRFLPSPSLDGNPIGTLTGGVGLAISSRSTSRAEAACFAAYATSRDVQVNGFPLAGGQPGRRSAWQDETFNAHAGGFGIDTLPSVGRGFLRARFAGFPAFQKSFAHVLHAAIVAHAPTASIVQSFRDGWDRHVLQPS</sequence>
<dbReference type="RefSeq" id="WP_189695088.1">
    <property type="nucleotide sequence ID" value="NZ_BNCM01000017.1"/>
</dbReference>
<dbReference type="PANTHER" id="PTHR43649">
    <property type="entry name" value="ARABINOSE-BINDING PROTEIN-RELATED"/>
    <property type="match status" value="1"/>
</dbReference>
<accession>A0ABS1JXD4</accession>
<dbReference type="EMBL" id="JAERRC010000002">
    <property type="protein sequence ID" value="MBL0703994.1"/>
    <property type="molecule type" value="Genomic_DNA"/>
</dbReference>
<evidence type="ECO:0000313" key="1">
    <source>
        <dbReference type="EMBL" id="MBL0703994.1"/>
    </source>
</evidence>
<dbReference type="Gene3D" id="3.40.190.10">
    <property type="entry name" value="Periplasmic binding protein-like II"/>
    <property type="match status" value="1"/>
</dbReference>
<dbReference type="InterPro" id="IPR050490">
    <property type="entry name" value="Bact_solute-bd_prot1"/>
</dbReference>
<protein>
    <submittedName>
        <fullName evidence="1">Extracellular solute-binding protein</fullName>
    </submittedName>
</protein>
<organism evidence="1 2">
    <name type="scientific">Sinomonas cellulolyticus</name>
    <dbReference type="NCBI Taxonomy" id="2801916"/>
    <lineage>
        <taxon>Bacteria</taxon>
        <taxon>Bacillati</taxon>
        <taxon>Actinomycetota</taxon>
        <taxon>Actinomycetes</taxon>
        <taxon>Micrococcales</taxon>
        <taxon>Micrococcaceae</taxon>
        <taxon>Sinomonas</taxon>
    </lineage>
</organism>
<dbReference type="Proteomes" id="UP000639051">
    <property type="component" value="Unassembled WGS sequence"/>
</dbReference>
<gene>
    <name evidence="1" type="ORF">JJE72_00555</name>
</gene>
<dbReference type="PANTHER" id="PTHR43649:SF12">
    <property type="entry name" value="DIACETYLCHITOBIOSE BINDING PROTEIN DASA"/>
    <property type="match status" value="1"/>
</dbReference>
<dbReference type="Pfam" id="PF01547">
    <property type="entry name" value="SBP_bac_1"/>
    <property type="match status" value="1"/>
</dbReference>
<evidence type="ECO:0000313" key="2">
    <source>
        <dbReference type="Proteomes" id="UP000639051"/>
    </source>
</evidence>
<reference evidence="1 2" key="1">
    <citation type="submission" date="2021-01" db="EMBL/GenBank/DDBJ databases">
        <title>Genome public.</title>
        <authorList>
            <person name="Liu C."/>
            <person name="Sun Q."/>
        </authorList>
    </citation>
    <scope>NUCLEOTIDE SEQUENCE [LARGE SCALE GENOMIC DNA]</scope>
    <source>
        <strain evidence="1 2">JC656</strain>
    </source>
</reference>
<dbReference type="SUPFAM" id="SSF53850">
    <property type="entry name" value="Periplasmic binding protein-like II"/>
    <property type="match status" value="1"/>
</dbReference>
<name>A0ABS1JXD4_9MICC</name>
<proteinExistence type="predicted"/>
<dbReference type="InterPro" id="IPR006059">
    <property type="entry name" value="SBP"/>
</dbReference>
<comment type="caution">
    <text evidence="1">The sequence shown here is derived from an EMBL/GenBank/DDBJ whole genome shotgun (WGS) entry which is preliminary data.</text>
</comment>